<dbReference type="Proteomes" id="UP000323583">
    <property type="component" value="Unassembled WGS sequence"/>
</dbReference>
<dbReference type="NCBIfam" id="NF038235">
    <property type="entry name" value="retron_Ec48_2TM"/>
    <property type="match status" value="1"/>
</dbReference>
<keyword evidence="2" id="KW-1133">Transmembrane helix</keyword>
<dbReference type="EMBL" id="VSGZ01000023">
    <property type="protein sequence ID" value="TXY93429.1"/>
    <property type="molecule type" value="Genomic_DNA"/>
</dbReference>
<keyword evidence="2" id="KW-0812">Transmembrane</keyword>
<gene>
    <name evidence="3" type="ORF">FXE67_04135</name>
</gene>
<evidence type="ECO:0000313" key="4">
    <source>
        <dbReference type="Proteomes" id="UP000323583"/>
    </source>
</evidence>
<dbReference type="RefSeq" id="WP_000973332.1">
    <property type="nucleotide sequence ID" value="NZ_VHOE01000049.1"/>
</dbReference>
<feature type="transmembrane region" description="Helical" evidence="2">
    <location>
        <begin position="68"/>
        <end position="93"/>
    </location>
</feature>
<name>A0A5C9T1K5_VIBCL</name>
<evidence type="ECO:0000313" key="3">
    <source>
        <dbReference type="EMBL" id="TXY93429.1"/>
    </source>
</evidence>
<dbReference type="InterPro" id="IPR053597">
    <property type="entry name" value="Retron_Ec48_antiviral"/>
</dbReference>
<feature type="coiled-coil region" evidence="1">
    <location>
        <begin position="151"/>
        <end position="178"/>
    </location>
</feature>
<keyword evidence="2" id="KW-0472">Membrane</keyword>
<keyword evidence="1" id="KW-0175">Coiled coil</keyword>
<comment type="caution">
    <text evidence="3">The sequence shown here is derived from an EMBL/GenBank/DDBJ whole genome shotgun (WGS) entry which is preliminary data.</text>
</comment>
<evidence type="ECO:0000256" key="2">
    <source>
        <dbReference type="SAM" id="Phobius"/>
    </source>
</evidence>
<dbReference type="AlphaFoldDB" id="A0A5C9T1K5"/>
<reference evidence="3 4" key="1">
    <citation type="submission" date="2019-06" db="EMBL/GenBank/DDBJ databases">
        <title>Vibrio cholerae phylogeny based on whole-genome sequencing reveals genetic diversity and population strucutre.</title>
        <authorList>
            <person name="Zhiqiu Y."/>
            <person name="Bin L."/>
            <person name="Lingyan J."/>
        </authorList>
    </citation>
    <scope>NUCLEOTIDE SEQUENCE [LARGE SCALE GENOMIC DNA]</scope>
    <source>
        <strain evidence="3 4">N2768</strain>
    </source>
</reference>
<evidence type="ECO:0000256" key="1">
    <source>
        <dbReference type="SAM" id="Coils"/>
    </source>
</evidence>
<organism evidence="3 4">
    <name type="scientific">Vibrio cholerae</name>
    <dbReference type="NCBI Taxonomy" id="666"/>
    <lineage>
        <taxon>Bacteria</taxon>
        <taxon>Pseudomonadati</taxon>
        <taxon>Pseudomonadota</taxon>
        <taxon>Gammaproteobacteria</taxon>
        <taxon>Vibrionales</taxon>
        <taxon>Vibrionaceae</taxon>
        <taxon>Vibrio</taxon>
    </lineage>
</organism>
<proteinExistence type="predicted"/>
<feature type="transmembrane region" description="Helical" evidence="2">
    <location>
        <begin position="12"/>
        <end position="40"/>
    </location>
</feature>
<sequence>MMINMLKTNHQFKNLISSFMAVAVVGFVISLISIMSTIVARETYNLPLCMSSDCIDYAYKLFGGSFKIISAIIGLLTSIATIGGIFVALLNYVNVSDSSALNNHISHFKIFSDYLIFEVSKQGNLKVSAINIFKLYNLIFPSSRLGDMNVSNNYISLVNRLNNEINESNNQAKNANSESFRYKQHQKRIIDCFDTLGIKLEFHPRNDFFEIEGQLFELVSIINQAFCSDSQVPDLVVREYI</sequence>
<protein>
    <submittedName>
        <fullName evidence="3">Uncharacterized protein</fullName>
    </submittedName>
</protein>
<accession>A0A5C9T1K5</accession>